<dbReference type="EMBL" id="LWDX02076852">
    <property type="protein sequence ID" value="OEL12524.1"/>
    <property type="molecule type" value="Genomic_DNA"/>
</dbReference>
<gene>
    <name evidence="1" type="ORF">BAE44_0026461</name>
</gene>
<name>A0A1E5UI30_9POAL</name>
<accession>A0A1E5UI30</accession>
<evidence type="ECO:0000313" key="2">
    <source>
        <dbReference type="Proteomes" id="UP000095767"/>
    </source>
</evidence>
<feature type="non-terminal residue" evidence="1">
    <location>
        <position position="1"/>
    </location>
</feature>
<proteinExistence type="predicted"/>
<dbReference type="AlphaFoldDB" id="A0A1E5UI30"/>
<dbReference type="Proteomes" id="UP000095767">
    <property type="component" value="Unassembled WGS sequence"/>
</dbReference>
<reference evidence="1 2" key="1">
    <citation type="submission" date="2016-09" db="EMBL/GenBank/DDBJ databases">
        <title>The draft genome of Dichanthelium oligosanthes: A C3 panicoid grass species.</title>
        <authorList>
            <person name="Studer A.J."/>
            <person name="Schnable J.C."/>
            <person name="Brutnell T.P."/>
        </authorList>
    </citation>
    <scope>NUCLEOTIDE SEQUENCE [LARGE SCALE GENOMIC DNA]</scope>
    <source>
        <strain evidence="2">cv. Kellogg 1175</strain>
        <tissue evidence="1">Leaf</tissue>
    </source>
</reference>
<evidence type="ECO:0000313" key="1">
    <source>
        <dbReference type="EMBL" id="OEL12524.1"/>
    </source>
</evidence>
<sequence length="39" mass="4197">LLCSSCTRMGKSLCYVHNILDLARPRHRAASWGGVVAGP</sequence>
<organism evidence="1 2">
    <name type="scientific">Dichanthelium oligosanthes</name>
    <dbReference type="NCBI Taxonomy" id="888268"/>
    <lineage>
        <taxon>Eukaryota</taxon>
        <taxon>Viridiplantae</taxon>
        <taxon>Streptophyta</taxon>
        <taxon>Embryophyta</taxon>
        <taxon>Tracheophyta</taxon>
        <taxon>Spermatophyta</taxon>
        <taxon>Magnoliopsida</taxon>
        <taxon>Liliopsida</taxon>
        <taxon>Poales</taxon>
        <taxon>Poaceae</taxon>
        <taxon>PACMAD clade</taxon>
        <taxon>Panicoideae</taxon>
        <taxon>Panicodae</taxon>
        <taxon>Paniceae</taxon>
        <taxon>Dichantheliinae</taxon>
        <taxon>Dichanthelium</taxon>
    </lineage>
</organism>
<comment type="caution">
    <text evidence="1">The sequence shown here is derived from an EMBL/GenBank/DDBJ whole genome shotgun (WGS) entry which is preliminary data.</text>
</comment>
<keyword evidence="2" id="KW-1185">Reference proteome</keyword>
<protein>
    <submittedName>
        <fullName evidence="1">Uncharacterized protein</fullName>
    </submittedName>
</protein>